<dbReference type="PANTHER" id="PTHR10625:SF10">
    <property type="entry name" value="HISTONE DEACETYLASE HDAC1"/>
    <property type="match status" value="1"/>
</dbReference>
<dbReference type="PRINTS" id="PR01270">
    <property type="entry name" value="HDASUPER"/>
</dbReference>
<dbReference type="InterPro" id="IPR023801">
    <property type="entry name" value="His_deacetylse_dom"/>
</dbReference>
<dbReference type="OrthoDB" id="9808367at2"/>
<dbReference type="SUPFAM" id="SSF52768">
    <property type="entry name" value="Arginase/deacetylase"/>
    <property type="match status" value="1"/>
</dbReference>
<evidence type="ECO:0000259" key="2">
    <source>
        <dbReference type="Pfam" id="PF00850"/>
    </source>
</evidence>
<accession>A0A0U2ZIQ2</accession>
<reference evidence="3 4" key="1">
    <citation type="submission" date="2015-12" db="EMBL/GenBank/DDBJ databases">
        <title>Complete genome of Lacimicrobium alkaliphilum KCTC 32984.</title>
        <authorList>
            <person name="Kim S.-G."/>
            <person name="Lee Y.-J."/>
        </authorList>
    </citation>
    <scope>NUCLEOTIDE SEQUENCE [LARGE SCALE GENOMIC DNA]</scope>
    <source>
        <strain evidence="3 4">YelD216</strain>
    </source>
</reference>
<dbReference type="CDD" id="cd11599">
    <property type="entry name" value="HDAC_classII_2"/>
    <property type="match status" value="1"/>
</dbReference>
<dbReference type="Gene3D" id="3.40.800.20">
    <property type="entry name" value="Histone deacetylase domain"/>
    <property type="match status" value="1"/>
</dbReference>
<name>A0A0U2ZIQ2_9ALTE</name>
<evidence type="ECO:0000256" key="1">
    <source>
        <dbReference type="ARBA" id="ARBA00005947"/>
    </source>
</evidence>
<dbReference type="PANTHER" id="PTHR10625">
    <property type="entry name" value="HISTONE DEACETYLASE HDAC1-RELATED"/>
    <property type="match status" value="1"/>
</dbReference>
<proteinExistence type="inferred from homology"/>
<dbReference type="Pfam" id="PF00850">
    <property type="entry name" value="Hist_deacetyl"/>
    <property type="match status" value="1"/>
</dbReference>
<dbReference type="KEGG" id="lal:AT746_11705"/>
<dbReference type="AlphaFoldDB" id="A0A0U2ZIQ2"/>
<feature type="domain" description="Histone deacetylase" evidence="2">
    <location>
        <begin position="20"/>
        <end position="302"/>
    </location>
</feature>
<dbReference type="EMBL" id="CP013650">
    <property type="protein sequence ID" value="ALS98871.1"/>
    <property type="molecule type" value="Genomic_DNA"/>
</dbReference>
<evidence type="ECO:0000313" key="3">
    <source>
        <dbReference type="EMBL" id="ALS98871.1"/>
    </source>
</evidence>
<dbReference type="InterPro" id="IPR023696">
    <property type="entry name" value="Ureohydrolase_dom_sf"/>
</dbReference>
<evidence type="ECO:0000313" key="4">
    <source>
        <dbReference type="Proteomes" id="UP000068447"/>
    </source>
</evidence>
<dbReference type="GO" id="GO:0004407">
    <property type="term" value="F:histone deacetylase activity"/>
    <property type="evidence" value="ECO:0007669"/>
    <property type="project" value="TreeGrafter"/>
</dbReference>
<dbReference type="InterPro" id="IPR000286">
    <property type="entry name" value="HDACs"/>
</dbReference>
<sequence length="305" mass="33875">MSLLFISHPKCSEHDVGNEHPECPERLDAINDRLIASGMEFSVVRQQAIAAELTQLYRAHSPEYVDRVFALSPESGQVQMDPDTQMMPHSLEAALYAAGANIQAVDAVLSGEMSQAFCAVRPPGHHAERDKAMGFCLFNNIAVGAMHALHQYGLQRIAIVDFDVHHGNGTEDIFFNDQRVLFCSSYEYPFYPYNVGPGNEHILNLPLPAGTDSDAFQQAIQDRWLDKLDAFAPELIMISAGFDAHFEDDMAHFKLVETDYHWITSQLKALANKHCQGRMVSTLEGGYALSALGRSVIVHLKAMLD</sequence>
<gene>
    <name evidence="3" type="ORF">AT746_11705</name>
</gene>
<dbReference type="STRING" id="1526571.AT746_11705"/>
<dbReference type="InterPro" id="IPR037138">
    <property type="entry name" value="His_deacetylse_dom_sf"/>
</dbReference>
<dbReference type="GO" id="GO:0040029">
    <property type="term" value="P:epigenetic regulation of gene expression"/>
    <property type="evidence" value="ECO:0007669"/>
    <property type="project" value="TreeGrafter"/>
</dbReference>
<keyword evidence="4" id="KW-1185">Reference proteome</keyword>
<dbReference type="RefSeq" id="WP_062480522.1">
    <property type="nucleotide sequence ID" value="NZ_CP013650.1"/>
</dbReference>
<organism evidence="3 4">
    <name type="scientific">Lacimicrobium alkaliphilum</name>
    <dbReference type="NCBI Taxonomy" id="1526571"/>
    <lineage>
        <taxon>Bacteria</taxon>
        <taxon>Pseudomonadati</taxon>
        <taxon>Pseudomonadota</taxon>
        <taxon>Gammaproteobacteria</taxon>
        <taxon>Alteromonadales</taxon>
        <taxon>Alteromonadaceae</taxon>
        <taxon>Lacimicrobium</taxon>
    </lineage>
</organism>
<dbReference type="Proteomes" id="UP000068447">
    <property type="component" value="Chromosome"/>
</dbReference>
<protein>
    <submittedName>
        <fullName evidence="3">Deacetylase</fullName>
    </submittedName>
</protein>
<comment type="similarity">
    <text evidence="1">Belongs to the histone deacetylase family.</text>
</comment>